<evidence type="ECO:0000256" key="7">
    <source>
        <dbReference type="ARBA" id="ARBA00022750"/>
    </source>
</evidence>
<dbReference type="InterPro" id="IPR001584">
    <property type="entry name" value="Integrase_cat-core"/>
</dbReference>
<evidence type="ECO:0000256" key="14">
    <source>
        <dbReference type="ARBA" id="ARBA00022932"/>
    </source>
</evidence>
<dbReference type="GO" id="GO:0006310">
    <property type="term" value="P:DNA recombination"/>
    <property type="evidence" value="ECO:0007669"/>
    <property type="project" value="UniProtKB-KW"/>
</dbReference>
<dbReference type="InterPro" id="IPR043502">
    <property type="entry name" value="DNA/RNA_pol_sf"/>
</dbReference>
<keyword evidence="15" id="KW-0917">Virion maturation</keyword>
<evidence type="ECO:0000256" key="9">
    <source>
        <dbReference type="ARBA" id="ARBA00022801"/>
    </source>
</evidence>
<proteinExistence type="predicted"/>
<comment type="caution">
    <text evidence="20">The sequence shown here is derived from an EMBL/GenBank/DDBJ whole genome shotgun (WGS) entry which is preliminary data.</text>
</comment>
<feature type="domain" description="Integrase catalytic" evidence="19">
    <location>
        <begin position="491"/>
        <end position="667"/>
    </location>
</feature>
<evidence type="ECO:0000313" key="20">
    <source>
        <dbReference type="EMBL" id="GEU80705.1"/>
    </source>
</evidence>
<dbReference type="GO" id="GO:0005524">
    <property type="term" value="F:ATP binding"/>
    <property type="evidence" value="ECO:0007669"/>
    <property type="project" value="UniProtKB-KW"/>
</dbReference>
<keyword evidence="7" id="KW-0064">Aspartyl protease</keyword>
<dbReference type="GO" id="GO:0004190">
    <property type="term" value="F:aspartic-type endopeptidase activity"/>
    <property type="evidence" value="ECO:0007669"/>
    <property type="project" value="UniProtKB-KW"/>
</dbReference>
<evidence type="ECO:0000256" key="15">
    <source>
        <dbReference type="ARBA" id="ARBA00023113"/>
    </source>
</evidence>
<keyword evidence="8" id="KW-0255">Endonuclease</keyword>
<evidence type="ECO:0000259" key="19">
    <source>
        <dbReference type="PROSITE" id="PS50994"/>
    </source>
</evidence>
<evidence type="ECO:0000256" key="1">
    <source>
        <dbReference type="ARBA" id="ARBA00002180"/>
    </source>
</evidence>
<dbReference type="GO" id="GO:0006508">
    <property type="term" value="P:proteolysis"/>
    <property type="evidence" value="ECO:0007669"/>
    <property type="project" value="UniProtKB-KW"/>
</dbReference>
<keyword evidence="5" id="KW-0479">Metal-binding</keyword>
<dbReference type="InterPro" id="IPR057670">
    <property type="entry name" value="SH3_retrovirus"/>
</dbReference>
<dbReference type="InterPro" id="IPR025724">
    <property type="entry name" value="GAG-pre-integrase_dom"/>
</dbReference>
<dbReference type="InterPro" id="IPR012337">
    <property type="entry name" value="RNaseH-like_sf"/>
</dbReference>
<reference evidence="20" key="1">
    <citation type="journal article" date="2019" name="Sci. Rep.">
        <title>Draft genome of Tanacetum cinerariifolium, the natural source of mosquito coil.</title>
        <authorList>
            <person name="Yamashiro T."/>
            <person name="Shiraishi A."/>
            <person name="Satake H."/>
            <person name="Nakayama K."/>
        </authorList>
    </citation>
    <scope>NUCLEOTIDE SEQUENCE</scope>
</reference>
<keyword evidence="17" id="KW-0511">Multifunctional enzyme</keyword>
<evidence type="ECO:0000256" key="3">
    <source>
        <dbReference type="ARBA" id="ARBA00022670"/>
    </source>
</evidence>
<keyword evidence="9" id="KW-0378">Hydrolase</keyword>
<dbReference type="Pfam" id="PF13976">
    <property type="entry name" value="gag_pre-integrs"/>
    <property type="match status" value="1"/>
</dbReference>
<gene>
    <name evidence="20" type="ORF">Tci_052683</name>
</gene>
<evidence type="ECO:0000256" key="13">
    <source>
        <dbReference type="ARBA" id="ARBA00022918"/>
    </source>
</evidence>
<keyword evidence="16" id="KW-0233">DNA recombination</keyword>
<evidence type="ECO:0000256" key="4">
    <source>
        <dbReference type="ARBA" id="ARBA00022722"/>
    </source>
</evidence>
<dbReference type="InterPro" id="IPR054722">
    <property type="entry name" value="PolX-like_BBD"/>
</dbReference>
<feature type="region of interest" description="Disordered" evidence="18">
    <location>
        <begin position="243"/>
        <end position="298"/>
    </location>
</feature>
<accession>A0A6L2N7P6</accession>
<keyword evidence="13" id="KW-0695">RNA-directed DNA polymerase</keyword>
<dbReference type="PANTHER" id="PTHR42648">
    <property type="entry name" value="TRANSPOSASE, PUTATIVE-RELATED"/>
    <property type="match status" value="1"/>
</dbReference>
<dbReference type="GO" id="GO:0003964">
    <property type="term" value="F:RNA-directed DNA polymerase activity"/>
    <property type="evidence" value="ECO:0007669"/>
    <property type="project" value="UniProtKB-KW"/>
</dbReference>
<evidence type="ECO:0000256" key="12">
    <source>
        <dbReference type="ARBA" id="ARBA00022908"/>
    </source>
</evidence>
<evidence type="ECO:0000256" key="2">
    <source>
        <dbReference type="ARBA" id="ARBA00022612"/>
    </source>
</evidence>
<name>A0A6L2N7P6_TANCI</name>
<dbReference type="InterPro" id="IPR036397">
    <property type="entry name" value="RNaseH_sf"/>
</dbReference>
<feature type="compositionally biased region" description="Basic and acidic residues" evidence="18">
    <location>
        <begin position="243"/>
        <end position="270"/>
    </location>
</feature>
<evidence type="ECO:0000256" key="18">
    <source>
        <dbReference type="SAM" id="MobiDB-lite"/>
    </source>
</evidence>
<keyword evidence="14" id="KW-0808">Transferase</keyword>
<keyword evidence="10" id="KW-0067">ATP-binding</keyword>
<dbReference type="Pfam" id="PF25597">
    <property type="entry name" value="SH3_retrovirus"/>
    <property type="match status" value="1"/>
</dbReference>
<evidence type="ECO:0000256" key="6">
    <source>
        <dbReference type="ARBA" id="ARBA00022741"/>
    </source>
</evidence>
<keyword evidence="12" id="KW-0229">DNA integration</keyword>
<evidence type="ECO:0000256" key="5">
    <source>
        <dbReference type="ARBA" id="ARBA00022723"/>
    </source>
</evidence>
<keyword evidence="4" id="KW-0540">Nuclease</keyword>
<keyword evidence="2" id="KW-1188">Viral release from host cell</keyword>
<keyword evidence="14" id="KW-0239">DNA-directed DNA polymerase</keyword>
<dbReference type="PANTHER" id="PTHR42648:SF11">
    <property type="entry name" value="TRANSPOSON TY4-P GAG-POL POLYPROTEIN"/>
    <property type="match status" value="1"/>
</dbReference>
<dbReference type="GO" id="GO:0004519">
    <property type="term" value="F:endonuclease activity"/>
    <property type="evidence" value="ECO:0007669"/>
    <property type="project" value="UniProtKB-KW"/>
</dbReference>
<evidence type="ECO:0000256" key="17">
    <source>
        <dbReference type="ARBA" id="ARBA00023268"/>
    </source>
</evidence>
<dbReference type="EMBL" id="BKCJ010008128">
    <property type="protein sequence ID" value="GEU80705.1"/>
    <property type="molecule type" value="Genomic_DNA"/>
</dbReference>
<dbReference type="Gene3D" id="3.30.420.10">
    <property type="entry name" value="Ribonuclease H-like superfamily/Ribonuclease H"/>
    <property type="match status" value="1"/>
</dbReference>
<organism evidence="20">
    <name type="scientific">Tanacetum cinerariifolium</name>
    <name type="common">Dalmatian daisy</name>
    <name type="synonym">Chrysanthemum cinerariifolium</name>
    <dbReference type="NCBI Taxonomy" id="118510"/>
    <lineage>
        <taxon>Eukaryota</taxon>
        <taxon>Viridiplantae</taxon>
        <taxon>Streptophyta</taxon>
        <taxon>Embryophyta</taxon>
        <taxon>Tracheophyta</taxon>
        <taxon>Spermatophyta</taxon>
        <taxon>Magnoliopsida</taxon>
        <taxon>eudicotyledons</taxon>
        <taxon>Gunneridae</taxon>
        <taxon>Pentapetalae</taxon>
        <taxon>asterids</taxon>
        <taxon>campanulids</taxon>
        <taxon>Asterales</taxon>
        <taxon>Asteraceae</taxon>
        <taxon>Asteroideae</taxon>
        <taxon>Anthemideae</taxon>
        <taxon>Anthemidinae</taxon>
        <taxon>Tanacetum</taxon>
    </lineage>
</organism>
<dbReference type="AlphaFoldDB" id="A0A6L2N7P6"/>
<evidence type="ECO:0000256" key="11">
    <source>
        <dbReference type="ARBA" id="ARBA00022842"/>
    </source>
</evidence>
<dbReference type="GO" id="GO:0003887">
    <property type="term" value="F:DNA-directed DNA polymerase activity"/>
    <property type="evidence" value="ECO:0007669"/>
    <property type="project" value="UniProtKB-KW"/>
</dbReference>
<dbReference type="SUPFAM" id="SSF53098">
    <property type="entry name" value="Ribonuclease H-like"/>
    <property type="match status" value="1"/>
</dbReference>
<dbReference type="InterPro" id="IPR013103">
    <property type="entry name" value="RVT_2"/>
</dbReference>
<evidence type="ECO:0000256" key="8">
    <source>
        <dbReference type="ARBA" id="ARBA00022759"/>
    </source>
</evidence>
<dbReference type="InterPro" id="IPR039537">
    <property type="entry name" value="Retrotran_Ty1/copia-like"/>
</dbReference>
<dbReference type="GO" id="GO:0003676">
    <property type="term" value="F:nucleic acid binding"/>
    <property type="evidence" value="ECO:0007669"/>
    <property type="project" value="InterPro"/>
</dbReference>
<dbReference type="Pfam" id="PF22936">
    <property type="entry name" value="Pol_BBD"/>
    <property type="match status" value="1"/>
</dbReference>
<comment type="function">
    <text evidence="1">The aspartyl protease (PR) mediates the proteolytic cleavages of the Gag and Gag-Pol polyproteins after assembly of the VLP.</text>
</comment>
<dbReference type="Pfam" id="PF00665">
    <property type="entry name" value="rve"/>
    <property type="match status" value="1"/>
</dbReference>
<evidence type="ECO:0000256" key="10">
    <source>
        <dbReference type="ARBA" id="ARBA00022840"/>
    </source>
</evidence>
<keyword evidence="11" id="KW-0460">Magnesium</keyword>
<sequence>MASESASPSTATGVGSTNAPTIREIISTTRNPQIWKDFNLCIMTDNSQKAQCKHCFRFLSQCSNTTLMNYITHPHCEVIKAQKNLNSEAGQTSMARDGSVFRYDPDYLREQFAGLVIQRALPFNHFDHEQTTRVFQNTMQPRYTHSQDLWDLVENGFANEAQDEQRTKKNKKKDPKALFFIQQAMHDSISRIATETSKEAWEFFRTSSKFNHVVAAIEEAHDLSSYSFDELMSSLLAHEDRLNSAQERTDEKAFQVRGDASSKGRVESSDFRGNNRGGYRGRGRGQSRGRGRSESDERQNRNLIQYVDCWSKPKTGIVQCQHCKKYGHRDVDCWSKPKSEQHCANFSETSEERLFMAYSPVNAPNTENNVWYIDSGCSNHMCGARSMFKELDKSQRKEVTLGNDWKMKVEGKCSVAIKTTQENRMFPFDISTVESFALVAGASDKNIWHLRYGHLSINGLQLLEHKSMVIGLPKIDNIDFCEGCVYGKQSRPSFPVGNSMRDAACLDLIHADLCGPMSVISIGGSRYFLLFIDDYSRMSWVYFLKNKSEAFNYFKKFKSYVEKQSGRNIKVIQTDRGGEFMSAEFITFCEEYGIHKELTAPYTPQQNSAAERKNRAIVEMARSMMNAKGVPKTFWAEAVATSVYLLIISPTKAVYNRTPYKAWKGNKPKVSHLCVFGCIANALLNSNSRLKLDEKSVKCIVVGYSPQSKAYKLYDPLNGKVLISRDVVFNENASWDFTSGKEISDPHAEPYALYASDPVSFKEAVERQEWKQAMKDEMQAIERNQGAYGSDQKHKARLVAKGYAQQEGVDLDETFSPVARFETEFVVRNNEQKVYKLKKALYGLKQAPRALYKRVDLQHGFVRSENEPTLYVKKGDNGDFLVVCIYVDDMIYMGSSQKLVSEFKSCMMSEFEMSDLVNLKYFLGLEDDGIFVSQRNDWGGCKDDGKSTSGHMFSLGSRAISWSSKKQEVVALSSGEAEYIAVTSAACQAKGEIMLKYYGTKEQVADVLTKSISIAQHAYPRKRLGVCSFESRGNVE</sequence>
<dbReference type="GO" id="GO:0046872">
    <property type="term" value="F:metal ion binding"/>
    <property type="evidence" value="ECO:0007669"/>
    <property type="project" value="UniProtKB-KW"/>
</dbReference>
<keyword evidence="6" id="KW-0547">Nucleotide-binding</keyword>
<dbReference type="Pfam" id="PF07727">
    <property type="entry name" value="RVT_2"/>
    <property type="match status" value="1"/>
</dbReference>
<evidence type="ECO:0000256" key="16">
    <source>
        <dbReference type="ARBA" id="ARBA00023172"/>
    </source>
</evidence>
<keyword evidence="14" id="KW-0548">Nucleotidyltransferase</keyword>
<dbReference type="PROSITE" id="PS50994">
    <property type="entry name" value="INTEGRASE"/>
    <property type="match status" value="1"/>
</dbReference>
<dbReference type="SUPFAM" id="SSF56672">
    <property type="entry name" value="DNA/RNA polymerases"/>
    <property type="match status" value="1"/>
</dbReference>
<dbReference type="CDD" id="cd09272">
    <property type="entry name" value="RNase_HI_RT_Ty1"/>
    <property type="match status" value="1"/>
</dbReference>
<protein>
    <submittedName>
        <fullName evidence="20">Retrovirus-related Pol polyprotein from transposon TNT 1-94</fullName>
    </submittedName>
</protein>
<feature type="compositionally biased region" description="Basic residues" evidence="18">
    <location>
        <begin position="279"/>
        <end position="290"/>
    </location>
</feature>
<keyword evidence="3" id="KW-0645">Protease</keyword>
<dbReference type="GO" id="GO:0015074">
    <property type="term" value="P:DNA integration"/>
    <property type="evidence" value="ECO:0007669"/>
    <property type="project" value="UniProtKB-KW"/>
</dbReference>